<evidence type="ECO:0000313" key="6">
    <source>
        <dbReference type="Proteomes" id="UP000234323"/>
    </source>
</evidence>
<dbReference type="Proteomes" id="UP000234323">
    <property type="component" value="Unassembled WGS sequence"/>
</dbReference>
<comment type="caution">
    <text evidence="2">Lacks conserved residue(s) required for the propagation of feature annotation.</text>
</comment>
<dbReference type="EMBL" id="LLXI01000963">
    <property type="protein sequence ID" value="PKY51079.1"/>
    <property type="molecule type" value="Genomic_DNA"/>
</dbReference>
<feature type="region of interest" description="Disordered" evidence="3">
    <location>
        <begin position="337"/>
        <end position="363"/>
    </location>
</feature>
<sequence>MALSIPIYGKCKKYTCGCQRFRPKNYATNECFFCNHVIGFHELSPIDTLEFPYGSCNEPECGCQRFKSQPLDNLRCTYCDHFEGFHSNWETPISNVNPITLLNNFQSNIIPNSNITSNTSSQFTNPRAEVIANFRPTQVIPLYSSQLRNARAATRRRTGNFPTHNAGRPQAPALTINFLICFEKLLPNRLPKEGTAFWFHLQAKSLIKENIEISQTDELYNIIHNLFNEKLNDQGWILYSGSSGSPQKVIHSELSFNLIKSNITKAKKKLYIGPDTHDIDPDNVFSNSTVNPSQNLTVDPSQNLTVDSSQNLTVDHSQNLTVDSSQNLTVTPSQNLTADSSIVDPSQNPSQNPINPTSDSTNLNNWLTEPIDNILDLEFIEDTDNSSLTIIDDIQEFKNAIREYLNELKSLYPNTTSKTIIINSTTHENCFKDFCEQIKNFNDLDFVYRPFIRIQQEEAIDAGGVLFDVLSKIFKIFLTYKNSLFGGEGFLFIGDYTKTVSETVFVDFVEELQIFGDILFLTIIYEGPFPLELNPSVLKYCMGFEEQIGIEDLSLIYPQLAEVVRKISSSEINCNLSDIENFDSIAIEFNIQKSQYSLFTSSKANLQKLASKICKDILITKRIEQLSILRSRFNKFDFINYLKTKKLNVNNFIQLFYEEICEANQVIQKLKFGLNLNDKQSQIKLWLVEWLENQDSSRLSKFCYYITGFCHPRNSIQIRFKNTDIQNKNLIFHVCTSELELSEEADNKEEFNEIMDAVFAADLDASGMGYAAIQRRTWGGFQRALWDNFEAGFFYEILKTPQAFISKISEDSWTGLLQDFEVLDGISKLLEWQFEVIIIVKNVLYCIE</sequence>
<dbReference type="VEuPathDB" id="FungiDB:FUN_009706"/>
<dbReference type="VEuPathDB" id="FungiDB:RhiirA1_401773"/>
<proteinExistence type="predicted"/>
<accession>A0A2I1GWS8</accession>
<reference evidence="5 6" key="1">
    <citation type="submission" date="2015-10" db="EMBL/GenBank/DDBJ databases">
        <title>Genome analyses suggest a sexual origin of heterokaryosis in a supposedly ancient asexual fungus.</title>
        <authorList>
            <person name="Ropars J."/>
            <person name="Sedzielewska K."/>
            <person name="Noel J."/>
            <person name="Charron P."/>
            <person name="Farinelli L."/>
            <person name="Marton T."/>
            <person name="Kruger M."/>
            <person name="Pelin A."/>
            <person name="Brachmann A."/>
            <person name="Corradi N."/>
        </authorList>
    </citation>
    <scope>NUCLEOTIDE SEQUENCE [LARGE SCALE GENOMIC DNA]</scope>
    <source>
        <strain evidence="5 6">A4</strain>
    </source>
</reference>
<evidence type="ECO:0000259" key="4">
    <source>
        <dbReference type="PROSITE" id="PS50237"/>
    </source>
</evidence>
<dbReference type="InterPro" id="IPR035983">
    <property type="entry name" value="Hect_E3_ubiquitin_ligase"/>
</dbReference>
<feature type="compositionally biased region" description="Low complexity" evidence="3">
    <location>
        <begin position="345"/>
        <end position="356"/>
    </location>
</feature>
<dbReference type="Gene3D" id="3.90.1750.10">
    <property type="entry name" value="Hect, E3 ligase catalytic domains"/>
    <property type="match status" value="1"/>
</dbReference>
<name>A0A2I1GWS8_9GLOM</name>
<dbReference type="SUPFAM" id="SSF69349">
    <property type="entry name" value="Phage fibre proteins"/>
    <property type="match status" value="1"/>
</dbReference>
<dbReference type="GO" id="GO:0004842">
    <property type="term" value="F:ubiquitin-protein transferase activity"/>
    <property type="evidence" value="ECO:0007669"/>
    <property type="project" value="InterPro"/>
</dbReference>
<feature type="domain" description="HECT" evidence="4">
    <location>
        <begin position="442"/>
        <end position="567"/>
    </location>
</feature>
<gene>
    <name evidence="5" type="ORF">RhiirA4_467914</name>
</gene>
<protein>
    <recommendedName>
        <fullName evidence="4">HECT domain-containing protein</fullName>
    </recommendedName>
</protein>
<dbReference type="VEuPathDB" id="FungiDB:RhiirFUN_011495"/>
<organism evidence="5 6">
    <name type="scientific">Rhizophagus irregularis</name>
    <dbReference type="NCBI Taxonomy" id="588596"/>
    <lineage>
        <taxon>Eukaryota</taxon>
        <taxon>Fungi</taxon>
        <taxon>Fungi incertae sedis</taxon>
        <taxon>Mucoromycota</taxon>
        <taxon>Glomeromycotina</taxon>
        <taxon>Glomeromycetes</taxon>
        <taxon>Glomerales</taxon>
        <taxon>Glomeraceae</taxon>
        <taxon>Rhizophagus</taxon>
    </lineage>
</organism>
<dbReference type="SUPFAM" id="SSF56204">
    <property type="entry name" value="Hect, E3 ligase catalytic domain"/>
    <property type="match status" value="1"/>
</dbReference>
<dbReference type="PROSITE" id="PS50237">
    <property type="entry name" value="HECT"/>
    <property type="match status" value="1"/>
</dbReference>
<evidence type="ECO:0000256" key="3">
    <source>
        <dbReference type="SAM" id="MobiDB-lite"/>
    </source>
</evidence>
<comment type="caution">
    <text evidence="5">The sequence shown here is derived from an EMBL/GenBank/DDBJ whole genome shotgun (WGS) entry which is preliminary data.</text>
</comment>
<evidence type="ECO:0000256" key="1">
    <source>
        <dbReference type="ARBA" id="ARBA00022786"/>
    </source>
</evidence>
<evidence type="ECO:0000256" key="2">
    <source>
        <dbReference type="PROSITE-ProRule" id="PRU00104"/>
    </source>
</evidence>
<evidence type="ECO:0000313" key="5">
    <source>
        <dbReference type="EMBL" id="PKY51079.1"/>
    </source>
</evidence>
<dbReference type="InterPro" id="IPR000569">
    <property type="entry name" value="HECT_dom"/>
</dbReference>
<keyword evidence="6" id="KW-1185">Reference proteome</keyword>
<keyword evidence="1 2" id="KW-0833">Ubl conjugation pathway</keyword>
<dbReference type="AlphaFoldDB" id="A0A2I1GWS8"/>